<name>A0ACC0IVQ9_9ERIC</name>
<evidence type="ECO:0000313" key="1">
    <source>
        <dbReference type="EMBL" id="KAI8028011.1"/>
    </source>
</evidence>
<protein>
    <submittedName>
        <fullName evidence="1">Protein PHR1-LIKE 3</fullName>
    </submittedName>
</protein>
<sequence>MKTWSEWNFTSGKWNGDAEDKEATPKTIMRTMGVKGLALYHLKSHLQESLGITSFTVTFVTTDFCPFANEETYLDLSFSSITTTGGDGVVGDGGGGLLVKEKGRPRKYESDGNLRLPSILSPPSGFSFSPPFPSSSKRGRGRPLDSGNCQLLASLVLTRRKEIEWFIEGDFDAYVERIRKPYENGTMKTTMGDVPHDPSFLIVSDAASSV</sequence>
<organism evidence="1 2">
    <name type="scientific">Camellia lanceoleosa</name>
    <dbReference type="NCBI Taxonomy" id="1840588"/>
    <lineage>
        <taxon>Eukaryota</taxon>
        <taxon>Viridiplantae</taxon>
        <taxon>Streptophyta</taxon>
        <taxon>Embryophyta</taxon>
        <taxon>Tracheophyta</taxon>
        <taxon>Spermatophyta</taxon>
        <taxon>Magnoliopsida</taxon>
        <taxon>eudicotyledons</taxon>
        <taxon>Gunneridae</taxon>
        <taxon>Pentapetalae</taxon>
        <taxon>asterids</taxon>
        <taxon>Ericales</taxon>
        <taxon>Theaceae</taxon>
        <taxon>Camellia</taxon>
    </lineage>
</organism>
<dbReference type="EMBL" id="CM045760">
    <property type="protein sequence ID" value="KAI8028011.1"/>
    <property type="molecule type" value="Genomic_DNA"/>
</dbReference>
<gene>
    <name evidence="1" type="ORF">LOK49_LG02G03055</name>
</gene>
<proteinExistence type="predicted"/>
<dbReference type="Proteomes" id="UP001060215">
    <property type="component" value="Chromosome 3"/>
</dbReference>
<keyword evidence="2" id="KW-1185">Reference proteome</keyword>
<comment type="caution">
    <text evidence="1">The sequence shown here is derived from an EMBL/GenBank/DDBJ whole genome shotgun (WGS) entry which is preliminary data.</text>
</comment>
<reference evidence="1 2" key="1">
    <citation type="journal article" date="2022" name="Plant J.">
        <title>Chromosome-level genome of Camellia lanceoleosa provides a valuable resource for understanding genome evolution and self-incompatibility.</title>
        <authorList>
            <person name="Gong W."/>
            <person name="Xiao S."/>
            <person name="Wang L."/>
            <person name="Liao Z."/>
            <person name="Chang Y."/>
            <person name="Mo W."/>
            <person name="Hu G."/>
            <person name="Li W."/>
            <person name="Zhao G."/>
            <person name="Zhu H."/>
            <person name="Hu X."/>
            <person name="Ji K."/>
            <person name="Xiang X."/>
            <person name="Song Q."/>
            <person name="Yuan D."/>
            <person name="Jin S."/>
            <person name="Zhang L."/>
        </authorList>
    </citation>
    <scope>NUCLEOTIDE SEQUENCE [LARGE SCALE GENOMIC DNA]</scope>
    <source>
        <strain evidence="1">SQ_2022a</strain>
    </source>
</reference>
<accession>A0ACC0IVQ9</accession>
<evidence type="ECO:0000313" key="2">
    <source>
        <dbReference type="Proteomes" id="UP001060215"/>
    </source>
</evidence>